<evidence type="ECO:0000259" key="2">
    <source>
        <dbReference type="Pfam" id="PF00582"/>
    </source>
</evidence>
<dbReference type="RefSeq" id="WP_050363345.1">
    <property type="nucleotide sequence ID" value="NZ_CP134822.1"/>
</dbReference>
<name>A0A3R7J8L1_9ACTN</name>
<organism evidence="3 4">
    <name type="scientific">Streptomyces xinghaiensis</name>
    <dbReference type="NCBI Taxonomy" id="1038928"/>
    <lineage>
        <taxon>Bacteria</taxon>
        <taxon>Bacillati</taxon>
        <taxon>Actinomycetota</taxon>
        <taxon>Actinomycetes</taxon>
        <taxon>Kitasatosporales</taxon>
        <taxon>Streptomycetaceae</taxon>
        <taxon>Streptomyces</taxon>
    </lineage>
</organism>
<dbReference type="InterPro" id="IPR014729">
    <property type="entry name" value="Rossmann-like_a/b/a_fold"/>
</dbReference>
<dbReference type="EMBL" id="JNAD02000001">
    <property type="protein sequence ID" value="RKM98732.1"/>
    <property type="molecule type" value="Genomic_DNA"/>
</dbReference>
<accession>A0A3R7J8L1</accession>
<keyword evidence="4" id="KW-1185">Reference proteome</keyword>
<feature type="domain" description="UspA" evidence="2">
    <location>
        <begin position="12"/>
        <end position="147"/>
    </location>
</feature>
<dbReference type="PANTHER" id="PTHR46268:SF6">
    <property type="entry name" value="UNIVERSAL STRESS PROTEIN UP12"/>
    <property type="match status" value="1"/>
</dbReference>
<proteinExistence type="inferred from homology"/>
<evidence type="ECO:0000313" key="4">
    <source>
        <dbReference type="Proteomes" id="UP000028058"/>
    </source>
</evidence>
<dbReference type="PANTHER" id="PTHR46268">
    <property type="entry name" value="STRESS RESPONSE PROTEIN NHAX"/>
    <property type="match status" value="1"/>
</dbReference>
<feature type="domain" description="UspA" evidence="2">
    <location>
        <begin position="158"/>
        <end position="297"/>
    </location>
</feature>
<dbReference type="InterPro" id="IPR006015">
    <property type="entry name" value="Universal_stress_UspA"/>
</dbReference>
<dbReference type="PRINTS" id="PR01438">
    <property type="entry name" value="UNVRSLSTRESS"/>
</dbReference>
<gene>
    <name evidence="3" type="ORF">SFRA_000155</name>
</gene>
<dbReference type="Gene3D" id="3.40.50.620">
    <property type="entry name" value="HUPs"/>
    <property type="match status" value="2"/>
</dbReference>
<dbReference type="Pfam" id="PF00582">
    <property type="entry name" value="Usp"/>
    <property type="match status" value="2"/>
</dbReference>
<dbReference type="AlphaFoldDB" id="A0A3R7J8L1"/>
<sequence length="299" mass="31846">MTATGKNEDTRGRVVVGFDGSEPSFRALDRAAEEAVRRDTALEVLCGWPWNPPPLPGETPHEPPTLAEETQAMVGQAVEKVRATHPGLEVIPVTTSEAVVPALVRHSETAALTVLGTRGHGGFTGLLLGSVSLRVAAHSASPLMVVRGEAADGAAHGTVLVGVESDEDGDAVRFAFEEASRRGARLRALHAWLYPALPTGAYMGAFDVPPKEGDERRKEAEALPRYEVAPFRKEFPDVEVIPDNECNAAAPALVEASRTADVIVLATHRTHRHLGLQLGPVTQAVLHHAHCPVVLVPTD</sequence>
<dbReference type="InterPro" id="IPR006016">
    <property type="entry name" value="UspA"/>
</dbReference>
<dbReference type="SUPFAM" id="SSF52402">
    <property type="entry name" value="Adenine nucleotide alpha hydrolases-like"/>
    <property type="match status" value="2"/>
</dbReference>
<evidence type="ECO:0000313" key="3">
    <source>
        <dbReference type="EMBL" id="RKM98732.1"/>
    </source>
</evidence>
<comment type="similarity">
    <text evidence="1">Belongs to the universal stress protein A family.</text>
</comment>
<evidence type="ECO:0000256" key="1">
    <source>
        <dbReference type="ARBA" id="ARBA00008791"/>
    </source>
</evidence>
<dbReference type="Proteomes" id="UP000028058">
    <property type="component" value="Unassembled WGS sequence"/>
</dbReference>
<dbReference type="OrthoDB" id="3865341at2"/>
<comment type="caution">
    <text evidence="3">The sequence shown here is derived from an EMBL/GenBank/DDBJ whole genome shotgun (WGS) entry which is preliminary data.</text>
</comment>
<protein>
    <submittedName>
        <fullName evidence="3">Universal stress protein</fullName>
    </submittedName>
</protein>
<reference evidence="3 4" key="1">
    <citation type="journal article" date="2014" name="Genome Announc.">
        <title>Draft Genome Sequence of Streptomyces fradiae ATCC 19609, a Strain Highly Sensitive to Antibiotics.</title>
        <authorList>
            <person name="Bekker O.B."/>
            <person name="Klimina K.M."/>
            <person name="Vatlin A.A."/>
            <person name="Zakharevich N.V."/>
            <person name="Kasianov A.S."/>
            <person name="Danilenko V.N."/>
        </authorList>
    </citation>
    <scope>NUCLEOTIDE SEQUENCE [LARGE SCALE GENOMIC DNA]</scope>
    <source>
        <strain evidence="3 4">ATCC 19609</strain>
    </source>
</reference>